<protein>
    <submittedName>
        <fullName evidence="2">Uncharacterized protein</fullName>
    </submittedName>
</protein>
<proteinExistence type="predicted"/>
<feature type="compositionally biased region" description="Low complexity" evidence="1">
    <location>
        <begin position="75"/>
        <end position="84"/>
    </location>
</feature>
<dbReference type="EMBL" id="HG529526">
    <property type="protein sequence ID" value="CDI52006.1"/>
    <property type="molecule type" value="Genomic_DNA"/>
</dbReference>
<feature type="compositionally biased region" description="Polar residues" evidence="1">
    <location>
        <begin position="458"/>
        <end position="476"/>
    </location>
</feature>
<evidence type="ECO:0000313" key="2">
    <source>
        <dbReference type="EMBL" id="CDI52006.1"/>
    </source>
</evidence>
<feature type="compositionally biased region" description="Polar residues" evidence="1">
    <location>
        <begin position="64"/>
        <end position="74"/>
    </location>
</feature>
<sequence>MSSSHGSGAVEGVDVPLPDSPDGSLANAMSAAPVMPIESGPSNRIEYSIANSVSLVDNEAGGPTPSSSAPLQSPTRKTQTTTETKPMSPEKAALAAMFDSIKMPLPTSPPKSPRKPSGSSALLSPPKQVTREAAPAALSLFRKSSSPSISPRKVASSDSAASRHFSRDSPMRRPILLSSSSPSSGLRVSEEETKNASTPLSPAGPSSAAGSKPPRMRPSMLASSSSPSARLSDLSLTLDTTGTQELLFNQDASFLLATGNTAADVTIDDSFDMSHGKTRFASAITSARRSSPAKFGTGYRAKPRCSVVPEDAVPEIQPRSPGKRSNALGLRGLGVGKVVKNAAGDDTIDLNLTGSFIGNMSVAGGNIMDESGEASMLFGNNSFSISGVQNKESEKLMRKKESVGRKGNNDEDEDEDEEEEDYERDTKNVQKWAAEAARKAQLGRQAVEKTPSRPLVSSRVTASTVTRPSIGTSTITKPAPRIVSRPSLVTPTAGSRLIKPRTSTAATNIPAAQRSGGHAGPGSAFLSMPAIPATASASASAVPPSSSSAQHEASDPKTPVRSRRKSTFTSTRPPVSGPARRRESLAASAAATLQAHPIPNLPSLASSTPGRARTTSAPSAAAGSPIKTPTAATSRVIPKPRSSLTGRTSGFVATSRVSVSADTGTSGIGALPRPRASLTSTCLPARSVLSSSTTTATPNAHAPTVRSTSIATPTAKPAETRSSMVKATRSGGMRKSASQPYALDSVMGETPTTAAPRRTLVPRASMNRIGTTVTSSASAASGTILQLTTPRAKSGAVRAANGAVVTLDTTAKVLSVDRSVEKRGGVGAVPRPSLTARTAGAGGFGFKPRTWAVYVGSTPTLPDGEEKEN</sequence>
<feature type="compositionally biased region" description="Low complexity" evidence="1">
    <location>
        <begin position="610"/>
        <end position="625"/>
    </location>
</feature>
<feature type="compositionally biased region" description="Basic and acidic residues" evidence="1">
    <location>
        <begin position="391"/>
        <end position="409"/>
    </location>
</feature>
<feature type="region of interest" description="Disordered" evidence="1">
    <location>
        <begin position="389"/>
        <end position="428"/>
    </location>
</feature>
<feature type="compositionally biased region" description="Low complexity" evidence="1">
    <location>
        <begin position="690"/>
        <end position="704"/>
    </location>
</feature>
<reference evidence="2" key="1">
    <citation type="journal article" date="2014" name="Genome Biol. Evol.">
        <title>Gene Loss Rather Than Gene Gain Is Associated with a Host Jump from Monocots to Dicots in the Smut Fungus Melanopsichium pennsylvanicum.</title>
        <authorList>
            <person name="Sharma R."/>
            <person name="Mishra B."/>
            <person name="Runge F."/>
            <person name="Thines M."/>
        </authorList>
    </citation>
    <scope>NUCLEOTIDE SEQUENCE</scope>
    <source>
        <strain evidence="2">4</strain>
    </source>
</reference>
<name>A0A077QZ66_9BASI</name>
<accession>A0A077QZ66</accession>
<feature type="region of interest" description="Disordered" evidence="1">
    <location>
        <begin position="442"/>
        <end position="525"/>
    </location>
</feature>
<feature type="compositionally biased region" description="Low complexity" evidence="1">
    <location>
        <begin position="585"/>
        <end position="595"/>
    </location>
</feature>
<dbReference type="AlphaFoldDB" id="A0A077QZ66"/>
<feature type="compositionally biased region" description="Low complexity" evidence="1">
    <location>
        <begin position="196"/>
        <end position="229"/>
    </location>
</feature>
<feature type="region of interest" description="Disordered" evidence="1">
    <location>
        <begin position="537"/>
        <end position="649"/>
    </location>
</feature>
<feature type="compositionally biased region" description="Acidic residues" evidence="1">
    <location>
        <begin position="410"/>
        <end position="423"/>
    </location>
</feature>
<feature type="compositionally biased region" description="Low complexity" evidence="1">
    <location>
        <begin position="172"/>
        <end position="187"/>
    </location>
</feature>
<feature type="region of interest" description="Disordered" evidence="1">
    <location>
        <begin position="1"/>
        <end position="27"/>
    </location>
</feature>
<organism evidence="2">
    <name type="scientific">Melanopsichium pennsylvanicum 4</name>
    <dbReference type="NCBI Taxonomy" id="1398559"/>
    <lineage>
        <taxon>Eukaryota</taxon>
        <taxon>Fungi</taxon>
        <taxon>Dikarya</taxon>
        <taxon>Basidiomycota</taxon>
        <taxon>Ustilaginomycotina</taxon>
        <taxon>Ustilaginomycetes</taxon>
        <taxon>Ustilaginales</taxon>
        <taxon>Ustilaginaceae</taxon>
        <taxon>Melanopsichium</taxon>
    </lineage>
</organism>
<feature type="compositionally biased region" description="Low complexity" evidence="1">
    <location>
        <begin position="537"/>
        <end position="549"/>
    </location>
</feature>
<evidence type="ECO:0000256" key="1">
    <source>
        <dbReference type="SAM" id="MobiDB-lite"/>
    </source>
</evidence>
<feature type="region of interest" description="Disordered" evidence="1">
    <location>
        <begin position="56"/>
        <end position="229"/>
    </location>
</feature>
<feature type="compositionally biased region" description="Low complexity" evidence="1">
    <location>
        <begin position="137"/>
        <end position="157"/>
    </location>
</feature>
<feature type="region of interest" description="Disordered" evidence="1">
    <location>
        <begin position="689"/>
        <end position="737"/>
    </location>
</feature>